<reference evidence="2 3" key="1">
    <citation type="submission" date="2016-06" db="EMBL/GenBank/DDBJ databases">
        <title>Genome sequence of Porphyrobacter dokdonensis DSW-74.</title>
        <authorList>
            <person name="Kim J.F."/>
            <person name="Song J.Y."/>
        </authorList>
    </citation>
    <scope>NUCLEOTIDE SEQUENCE [LARGE SCALE GENOMIC DNA]</scope>
    <source>
        <strain evidence="2 3">DSW-74</strain>
    </source>
</reference>
<proteinExistence type="predicted"/>
<accession>A0A1A7BDP8</accession>
<dbReference type="PATRIC" id="fig|1300349.4.peg.1868"/>
<dbReference type="EMBL" id="LZYB01000004">
    <property type="protein sequence ID" value="OBV10663.1"/>
    <property type="molecule type" value="Genomic_DNA"/>
</dbReference>
<keyword evidence="3" id="KW-1185">Reference proteome</keyword>
<dbReference type="SUPFAM" id="SSF51658">
    <property type="entry name" value="Xylose isomerase-like"/>
    <property type="match status" value="1"/>
</dbReference>
<keyword evidence="2" id="KW-0413">Isomerase</keyword>
<sequence length="265" mass="28784">MTCRQISLAAGIMPEATPRQLIEAAAASDFDFGGMWVERETWTPATTRAMRAQARDAGVELLDCEVAWIMPGAPDPWLTELVEIAAELRAKNLLCVSSDPDMAATTAKFQAMVDRAKGTGVRVNLEFGIFTEVKTIQMARSILENVEGEAKALLVDTLHWSRSGATAEDLAAIPRDWLSYCQPCDAPAQGPDLANFDAVIDDAINRRMPLGQGGLALAAMVDALPHHLPMAIEERSAALREAFPDLNQRAREVARTSRAWLAARG</sequence>
<dbReference type="STRING" id="1300349.I603_1876"/>
<dbReference type="GO" id="GO:0016853">
    <property type="term" value="F:isomerase activity"/>
    <property type="evidence" value="ECO:0007669"/>
    <property type="project" value="UniProtKB-KW"/>
</dbReference>
<dbReference type="PANTHER" id="PTHR12110:SF48">
    <property type="entry name" value="BLL3656 PROTEIN"/>
    <property type="match status" value="1"/>
</dbReference>
<protein>
    <submittedName>
        <fullName evidence="2">Xylose isomerase domain protein TIM barrel</fullName>
    </submittedName>
</protein>
<dbReference type="Pfam" id="PF01261">
    <property type="entry name" value="AP_endonuc_2"/>
    <property type="match status" value="1"/>
</dbReference>
<dbReference type="InterPro" id="IPR013022">
    <property type="entry name" value="Xyl_isomerase-like_TIM-brl"/>
</dbReference>
<evidence type="ECO:0000259" key="1">
    <source>
        <dbReference type="Pfam" id="PF01261"/>
    </source>
</evidence>
<dbReference type="RefSeq" id="WP_068864366.1">
    <property type="nucleotide sequence ID" value="NZ_LZYB01000004.1"/>
</dbReference>
<dbReference type="InterPro" id="IPR050312">
    <property type="entry name" value="IolE/XylAMocC-like"/>
</dbReference>
<dbReference type="InterPro" id="IPR036237">
    <property type="entry name" value="Xyl_isomerase-like_sf"/>
</dbReference>
<feature type="domain" description="Xylose isomerase-like TIM barrel" evidence="1">
    <location>
        <begin position="23"/>
        <end position="225"/>
    </location>
</feature>
<gene>
    <name evidence="2" type="ORF">I603_1876</name>
</gene>
<dbReference type="Proteomes" id="UP000092484">
    <property type="component" value="Unassembled WGS sequence"/>
</dbReference>
<name>A0A1A7BDP8_9SPHN</name>
<comment type="caution">
    <text evidence="2">The sequence shown here is derived from an EMBL/GenBank/DDBJ whole genome shotgun (WGS) entry which is preliminary data.</text>
</comment>
<dbReference type="PANTHER" id="PTHR12110">
    <property type="entry name" value="HYDROXYPYRUVATE ISOMERASE"/>
    <property type="match status" value="1"/>
</dbReference>
<dbReference type="AlphaFoldDB" id="A0A1A7BDP8"/>
<evidence type="ECO:0000313" key="2">
    <source>
        <dbReference type="EMBL" id="OBV10663.1"/>
    </source>
</evidence>
<evidence type="ECO:0000313" key="3">
    <source>
        <dbReference type="Proteomes" id="UP000092484"/>
    </source>
</evidence>
<dbReference type="Gene3D" id="3.20.20.150">
    <property type="entry name" value="Divalent-metal-dependent TIM barrel enzymes"/>
    <property type="match status" value="1"/>
</dbReference>
<organism evidence="2 3">
    <name type="scientific">Erythrobacter dokdonensis DSW-74</name>
    <dbReference type="NCBI Taxonomy" id="1300349"/>
    <lineage>
        <taxon>Bacteria</taxon>
        <taxon>Pseudomonadati</taxon>
        <taxon>Pseudomonadota</taxon>
        <taxon>Alphaproteobacteria</taxon>
        <taxon>Sphingomonadales</taxon>
        <taxon>Erythrobacteraceae</taxon>
        <taxon>Erythrobacter/Porphyrobacter group</taxon>
        <taxon>Erythrobacter</taxon>
    </lineage>
</organism>